<dbReference type="Proteomes" id="UP000309997">
    <property type="component" value="Unassembled WGS sequence"/>
</dbReference>
<organism evidence="1 2">
    <name type="scientific">Populus alba</name>
    <name type="common">White poplar</name>
    <dbReference type="NCBI Taxonomy" id="43335"/>
    <lineage>
        <taxon>Eukaryota</taxon>
        <taxon>Viridiplantae</taxon>
        <taxon>Streptophyta</taxon>
        <taxon>Embryophyta</taxon>
        <taxon>Tracheophyta</taxon>
        <taxon>Spermatophyta</taxon>
        <taxon>Magnoliopsida</taxon>
        <taxon>eudicotyledons</taxon>
        <taxon>Gunneridae</taxon>
        <taxon>Pentapetalae</taxon>
        <taxon>rosids</taxon>
        <taxon>fabids</taxon>
        <taxon>Malpighiales</taxon>
        <taxon>Salicaceae</taxon>
        <taxon>Saliceae</taxon>
        <taxon>Populus</taxon>
    </lineage>
</organism>
<sequence>MSLQKRLFTSKPMEGRGKPSPSPYGVDVPEARREIHSSLSPINGYLGKTIKLPSLFMHHSSKTAGALMILVRLFCTIKFQDPQSQPLAISKSIKIKFQDPFHLVHGLLPTDHSHLDFVS</sequence>
<accession>A0ACC4CD70</accession>
<protein>
    <submittedName>
        <fullName evidence="1">Uncharacterized protein</fullName>
    </submittedName>
</protein>
<keyword evidence="2" id="KW-1185">Reference proteome</keyword>
<comment type="caution">
    <text evidence="1">The sequence shown here is derived from an EMBL/GenBank/DDBJ whole genome shotgun (WGS) entry which is preliminary data.</text>
</comment>
<name>A0ACC4CD70_POPAL</name>
<gene>
    <name evidence="1" type="ORF">D5086_011778</name>
</gene>
<dbReference type="EMBL" id="RCHU02000005">
    <property type="protein sequence ID" value="KAL3593138.1"/>
    <property type="molecule type" value="Genomic_DNA"/>
</dbReference>
<reference evidence="1 2" key="1">
    <citation type="journal article" date="2024" name="Plant Biotechnol. J.">
        <title>Genome and CRISPR/Cas9 system of a widespread forest tree (Populus alba) in the world.</title>
        <authorList>
            <person name="Liu Y.J."/>
            <person name="Jiang P.F."/>
            <person name="Han X.M."/>
            <person name="Li X.Y."/>
            <person name="Wang H.M."/>
            <person name="Wang Y.J."/>
            <person name="Wang X.X."/>
            <person name="Zeng Q.Y."/>
        </authorList>
    </citation>
    <scope>NUCLEOTIDE SEQUENCE [LARGE SCALE GENOMIC DNA]</scope>
    <source>
        <strain evidence="2">cv. PAL-ZL1</strain>
    </source>
</reference>
<evidence type="ECO:0000313" key="2">
    <source>
        <dbReference type="Proteomes" id="UP000309997"/>
    </source>
</evidence>
<proteinExistence type="predicted"/>
<evidence type="ECO:0000313" key="1">
    <source>
        <dbReference type="EMBL" id="KAL3593138.1"/>
    </source>
</evidence>